<proteinExistence type="inferred from homology"/>
<feature type="domain" description="OmpR/PhoB-type" evidence="5">
    <location>
        <begin position="1"/>
        <end position="90"/>
    </location>
</feature>
<comment type="caution">
    <text evidence="6">The sequence shown here is derived from an EMBL/GenBank/DDBJ whole genome shotgun (WGS) entry which is preliminary data.</text>
</comment>
<keyword evidence="3" id="KW-0802">TPR repeat</keyword>
<dbReference type="GO" id="GO:0003677">
    <property type="term" value="F:DNA binding"/>
    <property type="evidence" value="ECO:0007669"/>
    <property type="project" value="UniProtKB-UniRule"/>
</dbReference>
<dbReference type="SMART" id="SM00862">
    <property type="entry name" value="Trans_reg_C"/>
    <property type="match status" value="1"/>
</dbReference>
<dbReference type="PANTHER" id="PTHR47691">
    <property type="entry name" value="REGULATOR-RELATED"/>
    <property type="match status" value="1"/>
</dbReference>
<keyword evidence="2 4" id="KW-0238">DNA-binding</keyword>
<evidence type="ECO:0000256" key="2">
    <source>
        <dbReference type="ARBA" id="ARBA00023125"/>
    </source>
</evidence>
<dbReference type="Gene3D" id="3.40.50.300">
    <property type="entry name" value="P-loop containing nucleotide triphosphate hydrolases"/>
    <property type="match status" value="1"/>
</dbReference>
<dbReference type="SMART" id="SM00028">
    <property type="entry name" value="TPR"/>
    <property type="match status" value="6"/>
</dbReference>
<dbReference type="OrthoDB" id="101857at2"/>
<reference evidence="6 7" key="1">
    <citation type="submission" date="2019-07" db="EMBL/GenBank/DDBJ databases">
        <title>Lentzea xizangensis sp. nov., isolated from Qinghai-Tibetan Plateau Soils.</title>
        <authorList>
            <person name="Huang J."/>
        </authorList>
    </citation>
    <scope>NUCLEOTIDE SEQUENCE [LARGE SCALE GENOMIC DNA]</scope>
    <source>
        <strain evidence="6 7">FXJ1.1311</strain>
    </source>
</reference>
<dbReference type="AlphaFoldDB" id="A0A563F1R6"/>
<dbReference type="Pfam" id="PF00931">
    <property type="entry name" value="NB-ARC"/>
    <property type="match status" value="1"/>
</dbReference>
<protein>
    <submittedName>
        <fullName evidence="6">Tetratricopeptide repeat protein</fullName>
    </submittedName>
</protein>
<sequence>MGGVRIQLLGRVDVDDTPLTTRQRCLLTALLLEPGRAVPMSRLLDAVWGDDQPSTPANALRTQIHRLRRTLADVPDIVLTTVGNGYSLEIDPGLVDLHRFRRLVAEARTTDDPVLATQLLRSGLSLWHGPPLEGLPSTPLWDGLRAALDAERTAARHELKQAETQPLEPTQVPHQLPGAIPDFTGRGKELNQLAESAETVLITAIDGTAGVGKTALALHFSHSVPDRFPDGQLYVNLRGFDPHDRPLRPGDVLTQFLRALGIKPERVPISVDEQSALYRTLLSGRRMLVLLDNAVDADQVRPLLPGNESCLVLITSRNRLAELDALPLFLDVLDPDEAVELLRELLGDDLVDAEPAAAAELAALCGYLPLALRIAAANTAPSPTPSLRPAPTGMSISNVVADLREENRLAALAIADDEQVAVRAAFDLSYKALTPAQRRLFRRLGLVPGLDFTAESATRLAGEPADPDQLVRANLLEEHASGRYRFHDLLRLYAYDRAQSDDTAEQRRAACDRLYEWYLDTTHQAAQFVGAEFCHLGPGKPEESRFSSSADAVAWLESERANLVAVSAYSPNRVKWLLADRLHGFFKLRRHGADWLAVAEAALAGAGTDEAGRLTALHNLSNAHWSRGQHQRAIEYAQAALAIAWPEARARILNSTGHVYREIGDIDTALDCYTEAIELNRAQGFLDVLPSNYFGLGATCWQQGRLEEARYFHGEALRLARESDSAYFAGFYLGVVGGPLRDLGDVDTAIEYMTESVRVLKEHGARSHASYMLDDLSWAYRDAGRYDEALRIGREALDMALDIGDPGAETDARNTIASVQELMGDLDEAQEHHARALVLARRTGYRHGEAVALIGLTSTTADVTHALQSLSISRMAGYKLLEAQALTVLAEVHLRRGEDGQAHRYAHEALALHEASGHHVGLRRTREVLSQVTGR</sequence>
<evidence type="ECO:0000313" key="7">
    <source>
        <dbReference type="Proteomes" id="UP000316639"/>
    </source>
</evidence>
<dbReference type="GO" id="GO:0006355">
    <property type="term" value="P:regulation of DNA-templated transcription"/>
    <property type="evidence" value="ECO:0007669"/>
    <property type="project" value="InterPro"/>
</dbReference>
<dbReference type="Pfam" id="PF00486">
    <property type="entry name" value="Trans_reg_C"/>
    <property type="match status" value="1"/>
</dbReference>
<dbReference type="PANTHER" id="PTHR47691:SF3">
    <property type="entry name" value="HTH-TYPE TRANSCRIPTIONAL REGULATOR RV0890C-RELATED"/>
    <property type="match status" value="1"/>
</dbReference>
<dbReference type="GO" id="GO:0000160">
    <property type="term" value="P:phosphorelay signal transduction system"/>
    <property type="evidence" value="ECO:0007669"/>
    <property type="project" value="InterPro"/>
</dbReference>
<dbReference type="Proteomes" id="UP000316639">
    <property type="component" value="Unassembled WGS sequence"/>
</dbReference>
<dbReference type="PROSITE" id="PS51755">
    <property type="entry name" value="OMPR_PHOB"/>
    <property type="match status" value="1"/>
</dbReference>
<dbReference type="PRINTS" id="PR00364">
    <property type="entry name" value="DISEASERSIST"/>
</dbReference>
<dbReference type="Pfam" id="PF13424">
    <property type="entry name" value="TPR_12"/>
    <property type="match status" value="2"/>
</dbReference>
<dbReference type="InterPro" id="IPR005158">
    <property type="entry name" value="BTAD"/>
</dbReference>
<gene>
    <name evidence="6" type="ORF">FKR81_04860</name>
</gene>
<dbReference type="SUPFAM" id="SSF48452">
    <property type="entry name" value="TPR-like"/>
    <property type="match status" value="2"/>
</dbReference>
<dbReference type="EMBL" id="VOBR01000003">
    <property type="protein sequence ID" value="TWP53304.1"/>
    <property type="molecule type" value="Genomic_DNA"/>
</dbReference>
<dbReference type="InterPro" id="IPR002182">
    <property type="entry name" value="NB-ARC"/>
</dbReference>
<dbReference type="GO" id="GO:0043531">
    <property type="term" value="F:ADP binding"/>
    <property type="evidence" value="ECO:0007669"/>
    <property type="project" value="InterPro"/>
</dbReference>
<dbReference type="PROSITE" id="PS50005">
    <property type="entry name" value="TPR"/>
    <property type="match status" value="1"/>
</dbReference>
<dbReference type="InterPro" id="IPR036388">
    <property type="entry name" value="WH-like_DNA-bd_sf"/>
</dbReference>
<dbReference type="Pfam" id="PF13374">
    <property type="entry name" value="TPR_10"/>
    <property type="match status" value="1"/>
</dbReference>
<dbReference type="InterPro" id="IPR001867">
    <property type="entry name" value="OmpR/PhoB-type_DNA-bd"/>
</dbReference>
<keyword evidence="7" id="KW-1185">Reference proteome</keyword>
<comment type="similarity">
    <text evidence="1">Belongs to the AfsR/DnrI/RedD regulatory family.</text>
</comment>
<evidence type="ECO:0000256" key="3">
    <source>
        <dbReference type="PROSITE-ProRule" id="PRU00339"/>
    </source>
</evidence>
<dbReference type="InterPro" id="IPR011990">
    <property type="entry name" value="TPR-like_helical_dom_sf"/>
</dbReference>
<organism evidence="6 7">
    <name type="scientific">Lentzea tibetensis</name>
    <dbReference type="NCBI Taxonomy" id="2591470"/>
    <lineage>
        <taxon>Bacteria</taxon>
        <taxon>Bacillati</taxon>
        <taxon>Actinomycetota</taxon>
        <taxon>Actinomycetes</taxon>
        <taxon>Pseudonocardiales</taxon>
        <taxon>Pseudonocardiaceae</taxon>
        <taxon>Lentzea</taxon>
    </lineage>
</organism>
<evidence type="ECO:0000313" key="6">
    <source>
        <dbReference type="EMBL" id="TWP53304.1"/>
    </source>
</evidence>
<dbReference type="InterPro" id="IPR019734">
    <property type="entry name" value="TPR_rpt"/>
</dbReference>
<feature type="DNA-binding region" description="OmpR/PhoB-type" evidence="4">
    <location>
        <begin position="1"/>
        <end position="90"/>
    </location>
</feature>
<dbReference type="CDD" id="cd00383">
    <property type="entry name" value="trans_reg_C"/>
    <property type="match status" value="1"/>
</dbReference>
<evidence type="ECO:0000256" key="1">
    <source>
        <dbReference type="ARBA" id="ARBA00005820"/>
    </source>
</evidence>
<dbReference type="SUPFAM" id="SSF46894">
    <property type="entry name" value="C-terminal effector domain of the bipartite response regulators"/>
    <property type="match status" value="1"/>
</dbReference>
<feature type="repeat" description="TPR" evidence="3">
    <location>
        <begin position="650"/>
        <end position="683"/>
    </location>
</feature>
<dbReference type="Pfam" id="PF03704">
    <property type="entry name" value="BTAD"/>
    <property type="match status" value="1"/>
</dbReference>
<dbReference type="SUPFAM" id="SSF52540">
    <property type="entry name" value="P-loop containing nucleoside triphosphate hydrolases"/>
    <property type="match status" value="1"/>
</dbReference>
<accession>A0A563F1R6</accession>
<dbReference type="Gene3D" id="1.25.40.10">
    <property type="entry name" value="Tetratricopeptide repeat domain"/>
    <property type="match status" value="2"/>
</dbReference>
<name>A0A563F1R6_9PSEU</name>
<dbReference type="Gene3D" id="1.10.10.10">
    <property type="entry name" value="Winged helix-like DNA-binding domain superfamily/Winged helix DNA-binding domain"/>
    <property type="match status" value="1"/>
</dbReference>
<dbReference type="InterPro" id="IPR016032">
    <property type="entry name" value="Sig_transdc_resp-reg_C-effctor"/>
</dbReference>
<dbReference type="InterPro" id="IPR027417">
    <property type="entry name" value="P-loop_NTPase"/>
</dbReference>
<evidence type="ECO:0000256" key="4">
    <source>
        <dbReference type="PROSITE-ProRule" id="PRU01091"/>
    </source>
</evidence>
<evidence type="ECO:0000259" key="5">
    <source>
        <dbReference type="PROSITE" id="PS51755"/>
    </source>
</evidence>